<evidence type="ECO:0000313" key="2">
    <source>
        <dbReference type="Proteomes" id="UP001501084"/>
    </source>
</evidence>
<name>A0ABP5N488_9MICO</name>
<organism evidence="1 2">
    <name type="scientific">Leucobacter alluvii</name>
    <dbReference type="NCBI Taxonomy" id="340321"/>
    <lineage>
        <taxon>Bacteria</taxon>
        <taxon>Bacillati</taxon>
        <taxon>Actinomycetota</taxon>
        <taxon>Actinomycetes</taxon>
        <taxon>Micrococcales</taxon>
        <taxon>Microbacteriaceae</taxon>
        <taxon>Leucobacter</taxon>
    </lineage>
</organism>
<reference evidence="2" key="1">
    <citation type="journal article" date="2019" name="Int. J. Syst. Evol. Microbiol.">
        <title>The Global Catalogue of Microorganisms (GCM) 10K type strain sequencing project: providing services to taxonomists for standard genome sequencing and annotation.</title>
        <authorList>
            <consortium name="The Broad Institute Genomics Platform"/>
            <consortium name="The Broad Institute Genome Sequencing Center for Infectious Disease"/>
            <person name="Wu L."/>
            <person name="Ma J."/>
        </authorList>
    </citation>
    <scope>NUCLEOTIDE SEQUENCE [LARGE SCALE GENOMIC DNA]</scope>
    <source>
        <strain evidence="2">JCM 14919</strain>
    </source>
</reference>
<gene>
    <name evidence="1" type="ORF">GCM10009786_26170</name>
</gene>
<comment type="caution">
    <text evidence="1">The sequence shown here is derived from an EMBL/GenBank/DDBJ whole genome shotgun (WGS) entry which is preliminary data.</text>
</comment>
<dbReference type="RefSeq" id="WP_346058562.1">
    <property type="nucleotide sequence ID" value="NZ_BAAAOP010000012.1"/>
</dbReference>
<dbReference type="EMBL" id="BAAAOP010000012">
    <property type="protein sequence ID" value="GAA2190125.1"/>
    <property type="molecule type" value="Genomic_DNA"/>
</dbReference>
<sequence>MALEVQQRSVLSAFAHDDPDTLPNTDHIPARIRMSRRELSLIVERLIMALDCPQGMWPGVRDFVLETIAVTGAAGVDEFERAIAAREPGRSWLSARLTPDGIDAGGESLLLAGDVIVNALLASAADDPAKPFVVTGLASVIGYAGLDVRARYHGYALTSQADHDAGTLRVSIERCDADRDADVVQLLRDGVEVSGEQWWRIYQPSNFALSVESELSRTHTGVSETLLHYSV</sequence>
<accession>A0ABP5N488</accession>
<dbReference type="Proteomes" id="UP001501084">
    <property type="component" value="Unassembled WGS sequence"/>
</dbReference>
<keyword evidence="2" id="KW-1185">Reference proteome</keyword>
<protein>
    <submittedName>
        <fullName evidence="1">Uncharacterized protein</fullName>
    </submittedName>
</protein>
<proteinExistence type="predicted"/>
<evidence type="ECO:0000313" key="1">
    <source>
        <dbReference type="EMBL" id="GAA2190125.1"/>
    </source>
</evidence>